<feature type="chain" id="PRO_5042861658" evidence="1">
    <location>
        <begin position="22"/>
        <end position="168"/>
    </location>
</feature>
<sequence length="168" mass="18370">MSPSHTCVCLLLAMVAVKSCGANIFRIEAESTKDDLPKIDRSNASNKKDVLLYQNEMLSFKFCLKGKTPVGIKNVMYSNDGGADKCVLNFNTKKVGEFESTTATDFGKLWNVFKSSGSLGSAMTLDSGRNTVILFVKSADDYGIEIDHIDVDVGDDEVTEEIFTCNID</sequence>
<comment type="caution">
    <text evidence="2">The sequence shown here is derived from an EMBL/GenBank/DDBJ whole genome shotgun (WGS) entry which is preliminary data.</text>
</comment>
<accession>A0AAN8J909</accession>
<protein>
    <submittedName>
        <fullName evidence="2">Uncharacterized protein</fullName>
    </submittedName>
</protein>
<proteinExistence type="predicted"/>
<evidence type="ECO:0000256" key="1">
    <source>
        <dbReference type="SAM" id="SignalP"/>
    </source>
</evidence>
<gene>
    <name evidence="2" type="ORF">SNE40_016312</name>
</gene>
<organism evidence="2 3">
    <name type="scientific">Patella caerulea</name>
    <name type="common">Rayed Mediterranean limpet</name>
    <dbReference type="NCBI Taxonomy" id="87958"/>
    <lineage>
        <taxon>Eukaryota</taxon>
        <taxon>Metazoa</taxon>
        <taxon>Spiralia</taxon>
        <taxon>Lophotrochozoa</taxon>
        <taxon>Mollusca</taxon>
        <taxon>Gastropoda</taxon>
        <taxon>Patellogastropoda</taxon>
        <taxon>Patelloidea</taxon>
        <taxon>Patellidae</taxon>
        <taxon>Patella</taxon>
    </lineage>
</organism>
<dbReference type="AlphaFoldDB" id="A0AAN8J909"/>
<evidence type="ECO:0000313" key="3">
    <source>
        <dbReference type="Proteomes" id="UP001347796"/>
    </source>
</evidence>
<evidence type="ECO:0000313" key="2">
    <source>
        <dbReference type="EMBL" id="KAK6172702.1"/>
    </source>
</evidence>
<dbReference type="Proteomes" id="UP001347796">
    <property type="component" value="Unassembled WGS sequence"/>
</dbReference>
<reference evidence="2 3" key="1">
    <citation type="submission" date="2024-01" db="EMBL/GenBank/DDBJ databases">
        <title>The genome of the rayed Mediterranean limpet Patella caerulea (Linnaeus, 1758).</title>
        <authorList>
            <person name="Anh-Thu Weber A."/>
            <person name="Halstead-Nussloch G."/>
        </authorList>
    </citation>
    <scope>NUCLEOTIDE SEQUENCE [LARGE SCALE GENOMIC DNA]</scope>
    <source>
        <strain evidence="2">AATW-2023a</strain>
        <tissue evidence="2">Whole specimen</tissue>
    </source>
</reference>
<feature type="signal peptide" evidence="1">
    <location>
        <begin position="1"/>
        <end position="21"/>
    </location>
</feature>
<dbReference type="EMBL" id="JAZGQO010000011">
    <property type="protein sequence ID" value="KAK6172702.1"/>
    <property type="molecule type" value="Genomic_DNA"/>
</dbReference>
<keyword evidence="1" id="KW-0732">Signal</keyword>
<name>A0AAN8J909_PATCE</name>
<keyword evidence="3" id="KW-1185">Reference proteome</keyword>